<dbReference type="GO" id="GO:0019632">
    <property type="term" value="P:shikimate metabolic process"/>
    <property type="evidence" value="ECO:0007669"/>
    <property type="project" value="InterPro"/>
</dbReference>
<feature type="binding site" evidence="8">
    <location>
        <begin position="157"/>
        <end position="162"/>
    </location>
    <ligand>
        <name>NADP(+)</name>
        <dbReference type="ChEBI" id="CHEBI:58349"/>
    </ligand>
</feature>
<evidence type="ECO:0000256" key="6">
    <source>
        <dbReference type="ARBA" id="ARBA00023141"/>
    </source>
</evidence>
<feature type="domain" description="SDH C-terminal" evidence="11">
    <location>
        <begin position="245"/>
        <end position="265"/>
    </location>
</feature>
<dbReference type="NCBIfam" id="TIGR00507">
    <property type="entry name" value="aroE"/>
    <property type="match status" value="1"/>
</dbReference>
<evidence type="ECO:0000256" key="1">
    <source>
        <dbReference type="ARBA" id="ARBA00004871"/>
    </source>
</evidence>
<accession>A0A437QP33</accession>
<evidence type="ECO:0000259" key="11">
    <source>
        <dbReference type="Pfam" id="PF18317"/>
    </source>
</evidence>
<proteinExistence type="inferred from homology"/>
<dbReference type="Gene3D" id="3.40.50.720">
    <property type="entry name" value="NAD(P)-binding Rossmann-like Domain"/>
    <property type="match status" value="1"/>
</dbReference>
<dbReference type="Pfam" id="PF18317">
    <property type="entry name" value="SDH_C"/>
    <property type="match status" value="1"/>
</dbReference>
<evidence type="ECO:0000256" key="8">
    <source>
        <dbReference type="HAMAP-Rule" id="MF_00222"/>
    </source>
</evidence>
<dbReference type="InterPro" id="IPR022893">
    <property type="entry name" value="Shikimate_DH_fam"/>
</dbReference>
<protein>
    <recommendedName>
        <fullName evidence="2 8">Shikimate dehydrogenase (NADP(+))</fullName>
        <shortName evidence="8">SDH</shortName>
        <ecNumber evidence="2 8">1.1.1.25</ecNumber>
    </recommendedName>
</protein>
<comment type="pathway">
    <text evidence="1 8">Metabolic intermediate biosynthesis; chorismate biosynthesis; chorismate from D-erythrose 4-phosphate and phosphoenolpyruvate: step 4/7.</text>
</comment>
<evidence type="ECO:0000259" key="9">
    <source>
        <dbReference type="Pfam" id="PF01488"/>
    </source>
</evidence>
<keyword evidence="3 8" id="KW-0028">Amino-acid biosynthesis</keyword>
<evidence type="ECO:0000259" key="10">
    <source>
        <dbReference type="Pfam" id="PF08501"/>
    </source>
</evidence>
<comment type="catalytic activity">
    <reaction evidence="7 8">
        <text>shikimate + NADP(+) = 3-dehydroshikimate + NADPH + H(+)</text>
        <dbReference type="Rhea" id="RHEA:17737"/>
        <dbReference type="ChEBI" id="CHEBI:15378"/>
        <dbReference type="ChEBI" id="CHEBI:16630"/>
        <dbReference type="ChEBI" id="CHEBI:36208"/>
        <dbReference type="ChEBI" id="CHEBI:57783"/>
        <dbReference type="ChEBI" id="CHEBI:58349"/>
        <dbReference type="EC" id="1.1.1.25"/>
    </reaction>
</comment>
<feature type="binding site" evidence="8">
    <location>
        <position position="66"/>
    </location>
    <ligand>
        <name>shikimate</name>
        <dbReference type="ChEBI" id="CHEBI:36208"/>
    </ligand>
</feature>
<dbReference type="EC" id="1.1.1.25" evidence="2 8"/>
<comment type="caution">
    <text evidence="12">The sequence shown here is derived from an EMBL/GenBank/DDBJ whole genome shotgun (WGS) entry which is preliminary data.</text>
</comment>
<comment type="similarity">
    <text evidence="8">Belongs to the shikimate dehydrogenase family.</text>
</comment>
<feature type="binding site" evidence="8">
    <location>
        <position position="82"/>
    </location>
    <ligand>
        <name>NADP(+)</name>
        <dbReference type="ChEBI" id="CHEBI:58349"/>
    </ligand>
</feature>
<sequence>MISGAAKLAGVMGWPISHSKSPVLHGYWLDHYKVDGAYIPMAVAPEDLPRAIAGLRALGFKGSNVTVPHKQAIMEFCDTVAEDARMIGAVNTLVLDTEGRITGSNTDHAGFIANLHLSDPSWDPKAGPAVVLGAGGAARAVLYGLIRAGVSKIRVANRTLERAQTLAQDFAPHVEAIAFTEVPAALSDCALLVNTTSLGMAGQPPLDIRLDGLPKTALVTDIVYAPLITPLLSEAMKRGNRTVDGLGMLLHQAVPGFEAWFGIRPTVTQALREIILGTK</sequence>
<dbReference type="Pfam" id="PF01488">
    <property type="entry name" value="Shikimate_DH"/>
    <property type="match status" value="1"/>
</dbReference>
<feature type="domain" description="Shikimate dehydrogenase substrate binding N-terminal" evidence="10">
    <location>
        <begin position="11"/>
        <end position="93"/>
    </location>
</feature>
<dbReference type="PANTHER" id="PTHR21089">
    <property type="entry name" value="SHIKIMATE DEHYDROGENASE"/>
    <property type="match status" value="1"/>
</dbReference>
<dbReference type="UniPathway" id="UPA00053">
    <property type="reaction ID" value="UER00087"/>
</dbReference>
<name>A0A437QP33_9PROT</name>
<evidence type="ECO:0000313" key="12">
    <source>
        <dbReference type="EMBL" id="RVU36235.1"/>
    </source>
</evidence>
<evidence type="ECO:0000256" key="4">
    <source>
        <dbReference type="ARBA" id="ARBA00022857"/>
    </source>
</evidence>
<feature type="binding site" evidence="8">
    <location>
        <begin position="133"/>
        <end position="137"/>
    </location>
    <ligand>
        <name>NADP(+)</name>
        <dbReference type="ChEBI" id="CHEBI:58349"/>
    </ligand>
</feature>
<feature type="binding site" evidence="8">
    <location>
        <position position="245"/>
    </location>
    <ligand>
        <name>NADP(+)</name>
        <dbReference type="ChEBI" id="CHEBI:58349"/>
    </ligand>
</feature>
<feature type="binding site" evidence="8">
    <location>
        <position position="252"/>
    </location>
    <ligand>
        <name>shikimate</name>
        <dbReference type="ChEBI" id="CHEBI:36208"/>
    </ligand>
</feature>
<reference evidence="13" key="1">
    <citation type="submission" date="2019-01" db="EMBL/GenBank/DDBJ databases">
        <title>Gri0909 isolated from a small marine red alga.</title>
        <authorList>
            <person name="Kim J."/>
            <person name="Jeong S.E."/>
            <person name="Jeon C.O."/>
        </authorList>
    </citation>
    <scope>NUCLEOTIDE SEQUENCE [LARGE SCALE GENOMIC DNA]</scope>
    <source>
        <strain evidence="13">Gri0909</strain>
    </source>
</reference>
<feature type="binding site" evidence="8">
    <location>
        <position position="91"/>
    </location>
    <ligand>
        <name>shikimate</name>
        <dbReference type="ChEBI" id="CHEBI:36208"/>
    </ligand>
</feature>
<feature type="domain" description="Quinate/shikimate 5-dehydrogenase/glutamyl-tRNA reductase" evidence="9">
    <location>
        <begin position="129"/>
        <end position="197"/>
    </location>
</feature>
<dbReference type="GO" id="GO:0050661">
    <property type="term" value="F:NADP binding"/>
    <property type="evidence" value="ECO:0007669"/>
    <property type="project" value="InterPro"/>
</dbReference>
<dbReference type="EMBL" id="SADE01000002">
    <property type="protein sequence ID" value="RVU36235.1"/>
    <property type="molecule type" value="Genomic_DNA"/>
</dbReference>
<feature type="active site" description="Proton acceptor" evidence="8">
    <location>
        <position position="70"/>
    </location>
</feature>
<feature type="binding site" evidence="8">
    <location>
        <position position="107"/>
    </location>
    <ligand>
        <name>shikimate</name>
        <dbReference type="ChEBI" id="CHEBI:36208"/>
    </ligand>
</feature>
<dbReference type="GO" id="GO:0008652">
    <property type="term" value="P:amino acid biosynthetic process"/>
    <property type="evidence" value="ECO:0007669"/>
    <property type="project" value="UniProtKB-KW"/>
</dbReference>
<dbReference type="CDD" id="cd01065">
    <property type="entry name" value="NAD_bind_Shikimate_DH"/>
    <property type="match status" value="1"/>
</dbReference>
<evidence type="ECO:0000256" key="3">
    <source>
        <dbReference type="ARBA" id="ARBA00022605"/>
    </source>
</evidence>
<dbReference type="AlphaFoldDB" id="A0A437QP33"/>
<dbReference type="InterPro" id="IPR041121">
    <property type="entry name" value="SDH_C"/>
</dbReference>
<dbReference type="InterPro" id="IPR011342">
    <property type="entry name" value="Shikimate_DH"/>
</dbReference>
<evidence type="ECO:0000256" key="5">
    <source>
        <dbReference type="ARBA" id="ARBA00023002"/>
    </source>
</evidence>
<keyword evidence="6 8" id="KW-0057">Aromatic amino acid biosynthesis</keyword>
<feature type="binding site" evidence="8">
    <location>
        <position position="222"/>
    </location>
    <ligand>
        <name>NADP(+)</name>
        <dbReference type="ChEBI" id="CHEBI:58349"/>
    </ligand>
</feature>
<dbReference type="OrthoDB" id="9792692at2"/>
<keyword evidence="5 8" id="KW-0560">Oxidoreductase</keyword>
<dbReference type="GO" id="GO:0005829">
    <property type="term" value="C:cytosol"/>
    <property type="evidence" value="ECO:0007669"/>
    <property type="project" value="TreeGrafter"/>
</dbReference>
<keyword evidence="13" id="KW-1185">Reference proteome</keyword>
<dbReference type="Gene3D" id="3.40.50.10860">
    <property type="entry name" value="Leucine Dehydrogenase, chain A, domain 1"/>
    <property type="match status" value="1"/>
</dbReference>
<dbReference type="GO" id="GO:0009423">
    <property type="term" value="P:chorismate biosynthetic process"/>
    <property type="evidence" value="ECO:0007669"/>
    <property type="project" value="UniProtKB-UniRule"/>
</dbReference>
<dbReference type="RefSeq" id="WP_127765711.1">
    <property type="nucleotide sequence ID" value="NZ_SADE01000002.1"/>
</dbReference>
<dbReference type="InterPro" id="IPR036291">
    <property type="entry name" value="NAD(P)-bd_dom_sf"/>
</dbReference>
<dbReference type="InterPro" id="IPR046346">
    <property type="entry name" value="Aminoacid_DH-like_N_sf"/>
</dbReference>
<feature type="binding site" evidence="8">
    <location>
        <position position="224"/>
    </location>
    <ligand>
        <name>shikimate</name>
        <dbReference type="ChEBI" id="CHEBI:36208"/>
    </ligand>
</feature>
<dbReference type="PANTHER" id="PTHR21089:SF1">
    <property type="entry name" value="BIFUNCTIONAL 3-DEHYDROQUINATE DEHYDRATASE_SHIKIMATE DEHYDROGENASE, CHLOROPLASTIC"/>
    <property type="match status" value="1"/>
</dbReference>
<dbReference type="InterPro" id="IPR013708">
    <property type="entry name" value="Shikimate_DH-bd_N"/>
</dbReference>
<dbReference type="SUPFAM" id="SSF51735">
    <property type="entry name" value="NAD(P)-binding Rossmann-fold domains"/>
    <property type="match status" value="1"/>
</dbReference>
<comment type="function">
    <text evidence="8">Involved in the biosynthesis of the chorismate, which leads to the biosynthesis of aromatic amino acids. Catalyzes the reversible NADPH linked reduction of 3-dehydroshikimate (DHSA) to yield shikimate (SA).</text>
</comment>
<keyword evidence="4 8" id="KW-0521">NADP</keyword>
<dbReference type="NCBIfam" id="NF001312">
    <property type="entry name" value="PRK00258.1-4"/>
    <property type="match status" value="1"/>
</dbReference>
<dbReference type="HAMAP" id="MF_00222">
    <property type="entry name" value="Shikimate_DH_AroE"/>
    <property type="match status" value="1"/>
</dbReference>
<organism evidence="12 13">
    <name type="scientific">Hwanghaeella grinnelliae</name>
    <dbReference type="NCBI Taxonomy" id="2500179"/>
    <lineage>
        <taxon>Bacteria</taxon>
        <taxon>Pseudomonadati</taxon>
        <taxon>Pseudomonadota</taxon>
        <taxon>Alphaproteobacteria</taxon>
        <taxon>Rhodospirillales</taxon>
        <taxon>Rhodospirillaceae</taxon>
        <taxon>Hwanghaeella</taxon>
    </lineage>
</organism>
<dbReference type="Pfam" id="PF08501">
    <property type="entry name" value="Shikimate_dh_N"/>
    <property type="match status" value="1"/>
</dbReference>
<comment type="subunit">
    <text evidence="8">Homodimer.</text>
</comment>
<dbReference type="SUPFAM" id="SSF53223">
    <property type="entry name" value="Aminoacid dehydrogenase-like, N-terminal domain"/>
    <property type="match status" value="1"/>
</dbReference>
<evidence type="ECO:0000256" key="7">
    <source>
        <dbReference type="ARBA" id="ARBA00049442"/>
    </source>
</evidence>
<dbReference type="InterPro" id="IPR006151">
    <property type="entry name" value="Shikm_DH/Glu-tRNA_Rdtase"/>
</dbReference>
<feature type="binding site" evidence="8">
    <location>
        <begin position="19"/>
        <end position="21"/>
    </location>
    <ligand>
        <name>shikimate</name>
        <dbReference type="ChEBI" id="CHEBI:36208"/>
    </ligand>
</feature>
<evidence type="ECO:0000256" key="2">
    <source>
        <dbReference type="ARBA" id="ARBA00012962"/>
    </source>
</evidence>
<evidence type="ECO:0000313" key="13">
    <source>
        <dbReference type="Proteomes" id="UP000287447"/>
    </source>
</evidence>
<dbReference type="GO" id="GO:0009073">
    <property type="term" value="P:aromatic amino acid family biosynthetic process"/>
    <property type="evidence" value="ECO:0007669"/>
    <property type="project" value="UniProtKB-KW"/>
</dbReference>
<gene>
    <name evidence="8" type="primary">aroE</name>
    <name evidence="12" type="ORF">EOI86_13525</name>
</gene>
<dbReference type="Proteomes" id="UP000287447">
    <property type="component" value="Unassembled WGS sequence"/>
</dbReference>
<dbReference type="GO" id="GO:0004764">
    <property type="term" value="F:shikimate 3-dehydrogenase (NADP+) activity"/>
    <property type="evidence" value="ECO:0007669"/>
    <property type="project" value="UniProtKB-UniRule"/>
</dbReference>